<keyword evidence="5" id="KW-0964">Secreted</keyword>
<evidence type="ECO:0000256" key="10">
    <source>
        <dbReference type="ARBA" id="ARBA00022729"/>
    </source>
</evidence>
<dbReference type="FunFam" id="3.30.497.10:FF:000008">
    <property type="entry name" value="antithrombin-III isoform X1"/>
    <property type="match status" value="1"/>
</dbReference>
<dbReference type="AlphaFoldDB" id="A0A3B3RAE3"/>
<dbReference type="PANTHER" id="PTHR11461:SF53">
    <property type="entry name" value="ANTITHROMBIN-III"/>
    <property type="match status" value="1"/>
</dbReference>
<organism evidence="21 22">
    <name type="scientific">Paramormyrops kingsleyae</name>
    <dbReference type="NCBI Taxonomy" id="1676925"/>
    <lineage>
        <taxon>Eukaryota</taxon>
        <taxon>Metazoa</taxon>
        <taxon>Chordata</taxon>
        <taxon>Craniata</taxon>
        <taxon>Vertebrata</taxon>
        <taxon>Euteleostomi</taxon>
        <taxon>Actinopterygii</taxon>
        <taxon>Neopterygii</taxon>
        <taxon>Teleostei</taxon>
        <taxon>Osteoglossocephala</taxon>
        <taxon>Osteoglossomorpha</taxon>
        <taxon>Osteoglossiformes</taxon>
        <taxon>Mormyridae</taxon>
        <taxon>Paramormyrops</taxon>
    </lineage>
</organism>
<dbReference type="GO" id="GO:0004867">
    <property type="term" value="F:serine-type endopeptidase inhibitor activity"/>
    <property type="evidence" value="ECO:0007669"/>
    <property type="project" value="UniProtKB-KW"/>
</dbReference>
<evidence type="ECO:0000256" key="7">
    <source>
        <dbReference type="ARBA" id="ARBA00022674"/>
    </source>
</evidence>
<evidence type="ECO:0000256" key="4">
    <source>
        <dbReference type="ARBA" id="ARBA00015267"/>
    </source>
</evidence>
<dbReference type="GO" id="GO:0071391">
    <property type="term" value="P:cellular response to estrogen stimulus"/>
    <property type="evidence" value="ECO:0007669"/>
    <property type="project" value="Ensembl"/>
</dbReference>
<comment type="subunit">
    <text evidence="3">Forms protease inhibiting heterodimer with TMPRSS7.</text>
</comment>
<accession>A0A3B3RAE3</accession>
<evidence type="ECO:0000256" key="11">
    <source>
        <dbReference type="ARBA" id="ARBA00022900"/>
    </source>
</evidence>
<evidence type="ECO:0000313" key="21">
    <source>
        <dbReference type="Ensembl" id="ENSPKIP00000015264.1"/>
    </source>
</evidence>
<keyword evidence="13" id="KW-1015">Disulfide bond</keyword>
<dbReference type="InterPro" id="IPR023796">
    <property type="entry name" value="Serpin_dom"/>
</dbReference>
<evidence type="ECO:0000256" key="18">
    <source>
        <dbReference type="SAM" id="MobiDB-lite"/>
    </source>
</evidence>
<dbReference type="GO" id="GO:0005615">
    <property type="term" value="C:extracellular space"/>
    <property type="evidence" value="ECO:0007669"/>
    <property type="project" value="InterPro"/>
</dbReference>
<evidence type="ECO:0000256" key="14">
    <source>
        <dbReference type="ARBA" id="ARBA00023180"/>
    </source>
</evidence>
<evidence type="ECO:0000256" key="19">
    <source>
        <dbReference type="SAM" id="SignalP"/>
    </source>
</evidence>
<dbReference type="Gene3D" id="3.30.497.10">
    <property type="entry name" value="Antithrombin, subunit I, domain 2"/>
    <property type="match status" value="1"/>
</dbReference>
<keyword evidence="6" id="KW-0597">Phosphoprotein</keyword>
<dbReference type="STRING" id="1676925.ENSPKIP00000015264"/>
<dbReference type="InterPro" id="IPR042185">
    <property type="entry name" value="Serpin_sf_2"/>
</dbReference>
<evidence type="ECO:0000256" key="12">
    <source>
        <dbReference type="ARBA" id="ARBA00023084"/>
    </source>
</evidence>
<dbReference type="CTD" id="462"/>
<dbReference type="Gene3D" id="2.30.39.10">
    <property type="entry name" value="Alpha-1-antitrypsin, domain 1"/>
    <property type="match status" value="1"/>
</dbReference>
<keyword evidence="10 19" id="KW-0732">Signal</keyword>
<keyword evidence="8" id="KW-0646">Protease inhibitor</keyword>
<proteinExistence type="inferred from homology"/>
<dbReference type="Proteomes" id="UP000261540">
    <property type="component" value="Unplaced"/>
</dbReference>
<feature type="region of interest" description="Disordered" evidence="18">
    <location>
        <begin position="43"/>
        <end position="62"/>
    </location>
</feature>
<dbReference type="PROSITE" id="PS00284">
    <property type="entry name" value="SERPIN"/>
    <property type="match status" value="1"/>
</dbReference>
<dbReference type="InterPro" id="IPR023795">
    <property type="entry name" value="Serpin_CS"/>
</dbReference>
<reference evidence="21" key="2">
    <citation type="submission" date="2025-09" db="UniProtKB">
        <authorList>
            <consortium name="Ensembl"/>
        </authorList>
    </citation>
    <scope>IDENTIFICATION</scope>
</reference>
<comment type="similarity">
    <text evidence="2 17">Belongs to the serpin family.</text>
</comment>
<sequence length="454" mass="51445">MSWPVGVWSLWLLCLASAVLGLVDICNTKPKSLKLEPMCVHRKPESPEKGTTLEQGPDKVPNGTNPRVWELSKANSRFALTLYGHLAQAKPSTANIFMSPLSISNAFAMTKLGACNSTLEQLMNVFEFSSIKEKTSDQVHYFFAKLNCQIYRKKHESIELVSANRLFGEKSFLINETFQNISELVYGAKMMPLNFKEKPELSRMIINEWISNKTENKIQETLPDGAIDSNTVLVLVNTIYFKGQWERQFDKENVFKTEFFVTESHSCPVSMMYQEHKFHYKMFSEDKVQVLSLPYKGGEISMVLILPRKDTPLSEIESSLQLKKLSGWLDALVETKVSIQIPRFRIEDEFTLKENLEALGLKDLFDPSRASLPGIGGERENNLYISDAFHKAFLEVNEEGSKAAATTAVVAVGRSINFQREVFIANRPFLLLIRMSTTNTIIFNGRVANPCDQL</sequence>
<name>A0A3B3RAE3_9TELE</name>
<dbReference type="GO" id="GO:0008201">
    <property type="term" value="F:heparin binding"/>
    <property type="evidence" value="ECO:0007669"/>
    <property type="project" value="UniProtKB-KW"/>
</dbReference>
<dbReference type="SUPFAM" id="SSF56574">
    <property type="entry name" value="Serpins"/>
    <property type="match status" value="1"/>
</dbReference>
<evidence type="ECO:0000313" key="22">
    <source>
        <dbReference type="Proteomes" id="UP000261540"/>
    </source>
</evidence>
<dbReference type="InterPro" id="IPR042178">
    <property type="entry name" value="Serpin_sf_1"/>
</dbReference>
<evidence type="ECO:0000256" key="17">
    <source>
        <dbReference type="RuleBase" id="RU000411"/>
    </source>
</evidence>
<feature type="domain" description="Serpin" evidence="20">
    <location>
        <begin position="80"/>
        <end position="450"/>
    </location>
</feature>
<dbReference type="Pfam" id="PF00079">
    <property type="entry name" value="Serpin"/>
    <property type="match status" value="1"/>
</dbReference>
<evidence type="ECO:0000256" key="3">
    <source>
        <dbReference type="ARBA" id="ARBA00011096"/>
    </source>
</evidence>
<evidence type="ECO:0000256" key="1">
    <source>
        <dbReference type="ARBA" id="ARBA00004239"/>
    </source>
</evidence>
<evidence type="ECO:0000256" key="2">
    <source>
        <dbReference type="ARBA" id="ARBA00009500"/>
    </source>
</evidence>
<comment type="function">
    <text evidence="15">Most important serine protease inhibitor in plasma that regulates the blood coagulation cascade. AT-III inhibits thrombin, matriptase-3/TMPRSS7, as well as factors IXa, Xa and XIa. Its inhibitory activity is greatly enhanced in the presence of heparin.</text>
</comment>
<dbReference type="SMART" id="SM00093">
    <property type="entry name" value="SERPIN"/>
    <property type="match status" value="1"/>
</dbReference>
<dbReference type="InterPro" id="IPR036186">
    <property type="entry name" value="Serpin_sf"/>
</dbReference>
<evidence type="ECO:0000256" key="15">
    <source>
        <dbReference type="ARBA" id="ARBA00025088"/>
    </source>
</evidence>
<dbReference type="GeneTree" id="ENSGT00940000157967"/>
<dbReference type="PANTHER" id="PTHR11461">
    <property type="entry name" value="SERINE PROTEASE INHIBITOR, SERPIN"/>
    <property type="match status" value="1"/>
</dbReference>
<dbReference type="GO" id="GO:0007596">
    <property type="term" value="P:blood coagulation"/>
    <property type="evidence" value="ECO:0007669"/>
    <property type="project" value="UniProtKB-KW"/>
</dbReference>
<keyword evidence="11" id="KW-0722">Serine protease inhibitor</keyword>
<evidence type="ECO:0000256" key="8">
    <source>
        <dbReference type="ARBA" id="ARBA00022690"/>
    </source>
</evidence>
<evidence type="ECO:0000256" key="5">
    <source>
        <dbReference type="ARBA" id="ARBA00022525"/>
    </source>
</evidence>
<keyword evidence="7" id="KW-0358">Heparin-binding</keyword>
<dbReference type="OrthoDB" id="9440847at2759"/>
<feature type="chain" id="PRO_5017208377" description="Antithrombin-III" evidence="19">
    <location>
        <begin position="22"/>
        <end position="454"/>
    </location>
</feature>
<dbReference type="Ensembl" id="ENSPKIT00000039726.1">
    <property type="protein sequence ID" value="ENSPKIP00000015264.1"/>
    <property type="gene ID" value="ENSPKIG00000002045.1"/>
</dbReference>
<keyword evidence="9" id="KW-0356">Hemostasis</keyword>
<comment type="subcellular location">
    <subcellularLocation>
        <location evidence="1">Secreted</location>
        <location evidence="1">Extracellular space</location>
    </subcellularLocation>
</comment>
<keyword evidence="14" id="KW-0325">Glycoprotein</keyword>
<keyword evidence="12" id="KW-0094">Blood coagulation</keyword>
<dbReference type="KEGG" id="pki:111844658"/>
<evidence type="ECO:0000256" key="9">
    <source>
        <dbReference type="ARBA" id="ARBA00022696"/>
    </source>
</evidence>
<keyword evidence="22" id="KW-1185">Reference proteome</keyword>
<protein>
    <recommendedName>
        <fullName evidence="4">Antithrombin-III</fullName>
    </recommendedName>
    <alternativeName>
        <fullName evidence="16">Serpin C1</fullName>
    </alternativeName>
</protein>
<dbReference type="GO" id="GO:0030193">
    <property type="term" value="P:regulation of blood coagulation"/>
    <property type="evidence" value="ECO:0007669"/>
    <property type="project" value="Ensembl"/>
</dbReference>
<reference evidence="21" key="1">
    <citation type="submission" date="2025-08" db="UniProtKB">
        <authorList>
            <consortium name="Ensembl"/>
        </authorList>
    </citation>
    <scope>IDENTIFICATION</scope>
</reference>
<evidence type="ECO:0000259" key="20">
    <source>
        <dbReference type="SMART" id="SM00093"/>
    </source>
</evidence>
<evidence type="ECO:0000256" key="16">
    <source>
        <dbReference type="ARBA" id="ARBA00033153"/>
    </source>
</evidence>
<evidence type="ECO:0000256" key="13">
    <source>
        <dbReference type="ARBA" id="ARBA00023157"/>
    </source>
</evidence>
<feature type="signal peptide" evidence="19">
    <location>
        <begin position="1"/>
        <end position="21"/>
    </location>
</feature>
<dbReference type="InterPro" id="IPR000215">
    <property type="entry name" value="Serpin_fam"/>
</dbReference>
<evidence type="ECO:0000256" key="6">
    <source>
        <dbReference type="ARBA" id="ARBA00022553"/>
    </source>
</evidence>